<dbReference type="InterPro" id="IPR003591">
    <property type="entry name" value="Leu-rich_rpt_typical-subtyp"/>
</dbReference>
<dbReference type="GO" id="GO:0061809">
    <property type="term" value="F:NAD+ nucleosidase activity, cyclic ADP-ribose generating"/>
    <property type="evidence" value="ECO:0007669"/>
    <property type="project" value="UniProtKB-EC"/>
</dbReference>
<dbReference type="Pfam" id="PF20160">
    <property type="entry name" value="C-JID"/>
    <property type="match status" value="1"/>
</dbReference>
<dbReference type="FunFam" id="3.80.10.10:FF:000095">
    <property type="entry name" value="LRR receptor-like serine/threonine-protein kinase GSO1"/>
    <property type="match status" value="2"/>
</dbReference>
<dbReference type="InterPro" id="IPR036691">
    <property type="entry name" value="Endo/exonu/phosph_ase_sf"/>
</dbReference>
<dbReference type="InterPro" id="IPR042197">
    <property type="entry name" value="Apaf_helical"/>
</dbReference>
<dbReference type="Gene3D" id="1.10.8.430">
    <property type="entry name" value="Helical domain of apoptotic protease-activating factors"/>
    <property type="match status" value="1"/>
</dbReference>
<dbReference type="InterPro" id="IPR002182">
    <property type="entry name" value="NB-ARC"/>
</dbReference>
<evidence type="ECO:0000256" key="12">
    <source>
        <dbReference type="SAM" id="SignalP"/>
    </source>
</evidence>
<sequence length="1955" mass="219818">MEILKFLYNLLLFLFISLSSSASSTSAKNYSCLAQQSLALLEFKQNLFSISHAYDDENIIDSLCKDQFGSDLSLGRVNLSLVLPAYLNISSALKSLDLRATRIYGKLPDNIFNLPSLEKLDMSINFDLIGSLPKVKRSTSTIPLKWLSLEATGLSGNIPNSVGHLKSLNYLDLSWTDLAGEIPDSIGNLILLENLDLSATRLSGEIPHSIDNMRLLNTVDLSMCNFTGSLPKYLGNLTHLTTLYLSQNYLSGSLPSSLFTLPSLETIYIDNNMFSGSLPPELFTLQPLKQLSVANNQLVGLIDMLDPDPTLRSFRQLRKLTYIDLSYNNFNGTWELDTLFSSLRNLDTLILSYSGLFVVSNSVSGYVNPYFSVISLASCKLSTFPNSLRAMKKLSFVDLSHNQIYGSLPNWVGEMGGNDLIVFNISHNFVTSLPPFEWDMLQYLSLASNSIQGPFPISICNMSNLYILDMSNNLFNGVIPRCFGYFSSHLKMVDLGNNSFHGTIPNTYEDCGELGGIILNGNQLEGEIPSSFSKCQSLNILDLGNNNLNGTFPPWLANLPELQVLVLKSNRFQGLIESPVVVKLPFPSLVVLDLSQNSFMGNLPIKYFGNFKAMQKVVENGELEYMHIDSKYYSITIVVKGNFQVEDWIERRNGYSVKCVCAQQRLQESSDDNHNYYWEYTPDGMVFSCGCKAEIWVTKGLLDKAKGNILGMEIIRDQSGNTLRGSQSRVHNGKLVQTLLEGHSILSLESSLSGDCDVEKNGKWSYIYAVGSREYQMVCTRPDIASVDVVFVGVFRVLNKSEFRVLVSSIEKEFIEEIVKEISSRLDIRMKSKIPHLIGREGFLYTIRSWLNGGSSDTTEILTIWGMAGIGKTSLAKHMYLLYRHEFERSSFVEDIERRGQQSSALLQLQKKLLGDILKKRKIEEDDVQNCTCKIETALLQKRAFVVLDGVDDFEQVHVLVGREGFHPGSRIIITTKDGSITDKALLHIKYPPKHTKLALDGLHSTDSLKLFCWHAFGGYSPKEGYEKDAIRASKYCGGHPLALKVLGSLLLKEDADTWIHTFTMLESREFQTNHVHKVLRIGFDSLPSDCKELFKDIACFFIGKETEVAEAILKDCGVHPSYGIKKLTERCLLTIGLGKELMMHQLLQDMGRDMVRHESPDKPWKRSRVWNHEESLNILQEDKGTKKIHGLFFDMKILKKESSLCGSSSAIDYEFEDIDLNMNFGVGPSFSKHVEFSSSRSKKIELSTNALNRMEKLILLQLNHVKLNGLFKNFPKGLRGLCMHGFQSEYIPSDLPMEHLVALDMSFSNLKQLWRKPKFLGSLKYLNLSYSKLVTIGGFKELPTLERLILARCESLTHVCESIGECGSLVVLNLSYCSKLKNLPIIIRKVKNVKVLTLDGCGAGVFDKERKRMKLLNVPNKDGVWTKLQSFFSSITRLVPNSEKSISLSLPSSLVTLSLTNNNLSSESFPVDFSSMSLLKNLYIDRNPIDSIPDCLKSLGRLEILSVGGCSMLKSVLCPSSTIKRLYVDGCDLLEKVTFYQEMSAPPLICCKNSESLTEIQGLMIIQDLAQVDNEIISSLGWTDIHYVKDYEVKSFNFLMLYEFGIFSTCFPGKEVPKWFAHRSNGSSISFTVPSASANKRIDGINICFVHAFSVDFLSSSKGIKVKNITKDRSWIYHCYMGATGYAGEDMVWLSHWMFGNDELEAGDQVSVTMTEDKDGHVMVSPVITQGVTGQVTTQGVTGQLITHVVKDQVIIQDGVHLMMIMAQWRIHFHQCRIVVPIVWKMDVERTGSVSVSMLLHQTSFCFVCTHLTSGEKEGDELRRNSDFMKIVKKTRFPRVQGVKDDKFPQTILEHESLLPVSKGASGDAKLESIVGKDLVWCDRILWYGRGLHQLSYVHGESRFSDHRPVYSLFWAEVELVHSRFRSTMSCSSSRIEVEELLPYAKGYTELCFF</sequence>
<dbReference type="Gene3D" id="3.60.10.10">
    <property type="entry name" value="Endonuclease/exonuclease/phosphatase"/>
    <property type="match status" value="2"/>
</dbReference>
<evidence type="ECO:0000256" key="4">
    <source>
        <dbReference type="ARBA" id="ARBA00022614"/>
    </source>
</evidence>
<evidence type="ECO:0000313" key="14">
    <source>
        <dbReference type="EMBL" id="PWA65437.1"/>
    </source>
</evidence>
<dbReference type="SUPFAM" id="SSF52058">
    <property type="entry name" value="L domain-like"/>
    <property type="match status" value="3"/>
</dbReference>
<evidence type="ECO:0000313" key="15">
    <source>
        <dbReference type="Proteomes" id="UP000245207"/>
    </source>
</evidence>
<dbReference type="GO" id="GO:0051707">
    <property type="term" value="P:response to other organism"/>
    <property type="evidence" value="ECO:0007669"/>
    <property type="project" value="UniProtKB-ARBA"/>
</dbReference>
<gene>
    <name evidence="14" type="ORF">CTI12_AA329830</name>
</gene>
<keyword evidence="5" id="KW-0812">Transmembrane</keyword>
<feature type="signal peptide" evidence="12">
    <location>
        <begin position="1"/>
        <end position="22"/>
    </location>
</feature>
<dbReference type="SUPFAM" id="SSF46785">
    <property type="entry name" value="Winged helix' DNA-binding domain"/>
    <property type="match status" value="1"/>
</dbReference>
<evidence type="ECO:0000256" key="10">
    <source>
        <dbReference type="ARBA" id="ARBA00023136"/>
    </source>
</evidence>
<reference evidence="14 15" key="1">
    <citation type="journal article" date="2018" name="Mol. Plant">
        <title>The genome of Artemisia annua provides insight into the evolution of Asteraceae family and artemisinin biosynthesis.</title>
        <authorList>
            <person name="Shen Q."/>
            <person name="Zhang L."/>
            <person name="Liao Z."/>
            <person name="Wang S."/>
            <person name="Yan T."/>
            <person name="Shi P."/>
            <person name="Liu M."/>
            <person name="Fu X."/>
            <person name="Pan Q."/>
            <person name="Wang Y."/>
            <person name="Lv Z."/>
            <person name="Lu X."/>
            <person name="Zhang F."/>
            <person name="Jiang W."/>
            <person name="Ma Y."/>
            <person name="Chen M."/>
            <person name="Hao X."/>
            <person name="Li L."/>
            <person name="Tang Y."/>
            <person name="Lv G."/>
            <person name="Zhou Y."/>
            <person name="Sun X."/>
            <person name="Brodelius P.E."/>
            <person name="Rose J.K.C."/>
            <person name="Tang K."/>
        </authorList>
    </citation>
    <scope>NUCLEOTIDE SEQUENCE [LARGE SCALE GENOMIC DNA]</scope>
    <source>
        <strain evidence="15">cv. Huhao1</strain>
        <tissue evidence="14">Leaf</tissue>
    </source>
</reference>
<protein>
    <recommendedName>
        <fullName evidence="3">ADP-ribosyl cyclase/cyclic ADP-ribose hydrolase</fullName>
        <ecNumber evidence="3">3.2.2.6</ecNumber>
    </recommendedName>
</protein>
<name>A0A2U1MW14_ARTAN</name>
<dbReference type="InterPro" id="IPR045344">
    <property type="entry name" value="C-JID"/>
</dbReference>
<comment type="caution">
    <text evidence="14">The sequence shown here is derived from an EMBL/GenBank/DDBJ whole genome shotgun (WGS) entry which is preliminary data.</text>
</comment>
<keyword evidence="4" id="KW-0433">Leucine-rich repeat</keyword>
<dbReference type="InterPro" id="IPR058192">
    <property type="entry name" value="WHD_ROQ1-like"/>
</dbReference>
<dbReference type="Gene3D" id="3.40.50.300">
    <property type="entry name" value="P-loop containing nucleotide triphosphate hydrolases"/>
    <property type="match status" value="1"/>
</dbReference>
<dbReference type="GO" id="GO:0046856">
    <property type="term" value="P:phosphatidylinositol dephosphorylation"/>
    <property type="evidence" value="ECO:0007669"/>
    <property type="project" value="InterPro"/>
</dbReference>
<evidence type="ECO:0000256" key="11">
    <source>
        <dbReference type="ARBA" id="ARBA00047304"/>
    </source>
</evidence>
<evidence type="ECO:0000256" key="3">
    <source>
        <dbReference type="ARBA" id="ARBA00011982"/>
    </source>
</evidence>
<dbReference type="SMART" id="SM00369">
    <property type="entry name" value="LRR_TYP"/>
    <property type="match status" value="9"/>
</dbReference>
<evidence type="ECO:0000256" key="8">
    <source>
        <dbReference type="ARBA" id="ARBA00022989"/>
    </source>
</evidence>
<feature type="domain" description="Inositol polyphosphate-related phosphatase" evidence="13">
    <location>
        <begin position="1709"/>
        <end position="1923"/>
    </location>
</feature>
<accession>A0A2U1MW14</accession>
<evidence type="ECO:0000256" key="7">
    <source>
        <dbReference type="ARBA" id="ARBA00022737"/>
    </source>
</evidence>
<dbReference type="PANTHER" id="PTHR48060:SF21">
    <property type="entry name" value="L DOMAIN-LIKE PROTEIN"/>
    <property type="match status" value="1"/>
</dbReference>
<dbReference type="SUPFAM" id="SSF56219">
    <property type="entry name" value="DNase I-like"/>
    <property type="match status" value="1"/>
</dbReference>
<dbReference type="Pfam" id="PF23282">
    <property type="entry name" value="WHD_ROQ1"/>
    <property type="match status" value="1"/>
</dbReference>
<dbReference type="Pfam" id="PF13855">
    <property type="entry name" value="LRR_8"/>
    <property type="match status" value="1"/>
</dbReference>
<keyword evidence="14" id="KW-0675">Receptor</keyword>
<dbReference type="InterPro" id="IPR032675">
    <property type="entry name" value="LRR_dom_sf"/>
</dbReference>
<keyword evidence="15" id="KW-1185">Reference proteome</keyword>
<dbReference type="EC" id="3.2.2.6" evidence="3"/>
<dbReference type="GO" id="GO:0006952">
    <property type="term" value="P:defense response"/>
    <property type="evidence" value="ECO:0007669"/>
    <property type="project" value="UniProtKB-ARBA"/>
</dbReference>
<comment type="similarity">
    <text evidence="2">Belongs to the inositol polyphosphate 5-phosphatase family.</text>
</comment>
<keyword evidence="8" id="KW-1133">Transmembrane helix</keyword>
<evidence type="ECO:0000256" key="6">
    <source>
        <dbReference type="ARBA" id="ARBA00022729"/>
    </source>
</evidence>
<dbReference type="InterPro" id="IPR001611">
    <property type="entry name" value="Leu-rich_rpt"/>
</dbReference>
<dbReference type="GO" id="GO:0016791">
    <property type="term" value="F:phosphatase activity"/>
    <property type="evidence" value="ECO:0007669"/>
    <property type="project" value="InterPro"/>
</dbReference>
<dbReference type="SMART" id="SM00128">
    <property type="entry name" value="IPPc"/>
    <property type="match status" value="1"/>
</dbReference>
<dbReference type="Gene3D" id="3.80.10.10">
    <property type="entry name" value="Ribonuclease Inhibitor"/>
    <property type="match status" value="6"/>
</dbReference>
<keyword evidence="10" id="KW-0472">Membrane</keyword>
<dbReference type="InterPro" id="IPR000300">
    <property type="entry name" value="IPPc"/>
</dbReference>
<evidence type="ECO:0000256" key="1">
    <source>
        <dbReference type="ARBA" id="ARBA00004167"/>
    </source>
</evidence>
<evidence type="ECO:0000256" key="9">
    <source>
        <dbReference type="ARBA" id="ARBA00023027"/>
    </source>
</evidence>
<comment type="subcellular location">
    <subcellularLocation>
        <location evidence="1">Membrane</location>
        <topology evidence="1">Single-pass membrane protein</topology>
    </subcellularLocation>
</comment>
<dbReference type="InterPro" id="IPR027417">
    <property type="entry name" value="P-loop_NTPase"/>
</dbReference>
<dbReference type="Pfam" id="PF00931">
    <property type="entry name" value="NB-ARC"/>
    <property type="match status" value="1"/>
</dbReference>
<dbReference type="InterPro" id="IPR036390">
    <property type="entry name" value="WH_DNA-bd_sf"/>
</dbReference>
<dbReference type="PANTHER" id="PTHR48060">
    <property type="entry name" value="DNA DAMAGE-REPAIR/TOLERATION PROTEIN DRT100"/>
    <property type="match status" value="1"/>
</dbReference>
<dbReference type="EMBL" id="PKPP01004225">
    <property type="protein sequence ID" value="PWA65437.1"/>
    <property type="molecule type" value="Genomic_DNA"/>
</dbReference>
<comment type="catalytic activity">
    <reaction evidence="11">
        <text>NAD(+) + H2O = ADP-D-ribose + nicotinamide + H(+)</text>
        <dbReference type="Rhea" id="RHEA:16301"/>
        <dbReference type="ChEBI" id="CHEBI:15377"/>
        <dbReference type="ChEBI" id="CHEBI:15378"/>
        <dbReference type="ChEBI" id="CHEBI:17154"/>
        <dbReference type="ChEBI" id="CHEBI:57540"/>
        <dbReference type="ChEBI" id="CHEBI:57967"/>
        <dbReference type="EC" id="3.2.2.6"/>
    </reaction>
    <physiologicalReaction direction="left-to-right" evidence="11">
        <dbReference type="Rhea" id="RHEA:16302"/>
    </physiologicalReaction>
</comment>
<dbReference type="Pfam" id="PF00560">
    <property type="entry name" value="LRR_1"/>
    <property type="match status" value="6"/>
</dbReference>
<evidence type="ECO:0000256" key="5">
    <source>
        <dbReference type="ARBA" id="ARBA00022692"/>
    </source>
</evidence>
<dbReference type="GO" id="GO:0016020">
    <property type="term" value="C:membrane"/>
    <property type="evidence" value="ECO:0007669"/>
    <property type="project" value="UniProtKB-SubCell"/>
</dbReference>
<evidence type="ECO:0000259" key="13">
    <source>
        <dbReference type="SMART" id="SM00128"/>
    </source>
</evidence>
<organism evidence="14 15">
    <name type="scientific">Artemisia annua</name>
    <name type="common">Sweet wormwood</name>
    <dbReference type="NCBI Taxonomy" id="35608"/>
    <lineage>
        <taxon>Eukaryota</taxon>
        <taxon>Viridiplantae</taxon>
        <taxon>Streptophyta</taxon>
        <taxon>Embryophyta</taxon>
        <taxon>Tracheophyta</taxon>
        <taxon>Spermatophyta</taxon>
        <taxon>Magnoliopsida</taxon>
        <taxon>eudicotyledons</taxon>
        <taxon>Gunneridae</taxon>
        <taxon>Pentapetalae</taxon>
        <taxon>asterids</taxon>
        <taxon>campanulids</taxon>
        <taxon>Asterales</taxon>
        <taxon>Asteraceae</taxon>
        <taxon>Asteroideae</taxon>
        <taxon>Anthemideae</taxon>
        <taxon>Artemisiinae</taxon>
        <taxon>Artemisia</taxon>
    </lineage>
</organism>
<proteinExistence type="inferred from homology"/>
<dbReference type="PRINTS" id="PR00364">
    <property type="entry name" value="DISEASERSIST"/>
</dbReference>
<dbReference type="OrthoDB" id="62798at2759"/>
<dbReference type="Proteomes" id="UP000245207">
    <property type="component" value="Unassembled WGS sequence"/>
</dbReference>
<dbReference type="InterPro" id="IPR053211">
    <property type="entry name" value="DNA_repair-toleration"/>
</dbReference>
<keyword evidence="9" id="KW-0520">NAD</keyword>
<dbReference type="SUPFAM" id="SSF52540">
    <property type="entry name" value="P-loop containing nucleoside triphosphate hydrolases"/>
    <property type="match status" value="1"/>
</dbReference>
<keyword evidence="7" id="KW-0677">Repeat</keyword>
<keyword evidence="6 12" id="KW-0732">Signal</keyword>
<feature type="chain" id="PRO_5015775588" description="ADP-ribosyl cyclase/cyclic ADP-ribose hydrolase" evidence="12">
    <location>
        <begin position="23"/>
        <end position="1955"/>
    </location>
</feature>
<dbReference type="GO" id="GO:0043531">
    <property type="term" value="F:ADP binding"/>
    <property type="evidence" value="ECO:0007669"/>
    <property type="project" value="InterPro"/>
</dbReference>
<evidence type="ECO:0000256" key="2">
    <source>
        <dbReference type="ARBA" id="ARBA00010768"/>
    </source>
</evidence>